<reference evidence="3 4" key="1">
    <citation type="submission" date="2016-11" db="EMBL/GenBank/DDBJ databases">
        <authorList>
            <person name="Jaros S."/>
            <person name="Januszkiewicz K."/>
            <person name="Wedrychowicz H."/>
        </authorList>
    </citation>
    <scope>NUCLEOTIDE SEQUENCE [LARGE SCALE GENOMIC DNA]</scope>
    <source>
        <strain evidence="3 4">DSM 25479</strain>
    </source>
</reference>
<dbReference type="Proteomes" id="UP000184335">
    <property type="component" value="Unassembled WGS sequence"/>
</dbReference>
<feature type="chain" id="PRO_5013200695" evidence="1">
    <location>
        <begin position="19"/>
        <end position="458"/>
    </location>
</feature>
<proteinExistence type="predicted"/>
<keyword evidence="1" id="KW-0732">Signal</keyword>
<dbReference type="InterPro" id="IPR017853">
    <property type="entry name" value="GH"/>
</dbReference>
<accession>A0A1M6CBY8</accession>
<dbReference type="SMART" id="SM00642">
    <property type="entry name" value="Aamy"/>
    <property type="match status" value="1"/>
</dbReference>
<feature type="signal peptide" evidence="1">
    <location>
        <begin position="1"/>
        <end position="18"/>
    </location>
</feature>
<protein>
    <submittedName>
        <fullName evidence="3">Maltogenic amylase</fullName>
    </submittedName>
</protein>
<dbReference type="Gene3D" id="2.60.40.1180">
    <property type="entry name" value="Golgi alpha-mannosidase II"/>
    <property type="match status" value="1"/>
</dbReference>
<dbReference type="InterPro" id="IPR032091">
    <property type="entry name" value="Malt_amylase-like_C"/>
</dbReference>
<dbReference type="InterPro" id="IPR013780">
    <property type="entry name" value="Glyco_hydro_b"/>
</dbReference>
<dbReference type="AlphaFoldDB" id="A0A1M6CBY8"/>
<dbReference type="GO" id="GO:0005975">
    <property type="term" value="P:carbohydrate metabolic process"/>
    <property type="evidence" value="ECO:0007669"/>
    <property type="project" value="InterPro"/>
</dbReference>
<dbReference type="SUPFAM" id="SSF51011">
    <property type="entry name" value="Glycosyl hydrolase domain"/>
    <property type="match status" value="1"/>
</dbReference>
<keyword evidence="4" id="KW-1185">Reference proteome</keyword>
<feature type="domain" description="Glycosyl hydrolase family 13 catalytic" evidence="2">
    <location>
        <begin position="46"/>
        <end position="364"/>
    </location>
</feature>
<dbReference type="Pfam" id="PF00128">
    <property type="entry name" value="Alpha-amylase"/>
    <property type="match status" value="1"/>
</dbReference>
<gene>
    <name evidence="3" type="ORF">SAMN05443429_102292</name>
</gene>
<organism evidence="3 4">
    <name type="scientific">Cruoricaptor ignavus</name>
    <dbReference type="NCBI Taxonomy" id="1118202"/>
    <lineage>
        <taxon>Bacteria</taxon>
        <taxon>Pseudomonadati</taxon>
        <taxon>Bacteroidota</taxon>
        <taxon>Flavobacteriia</taxon>
        <taxon>Flavobacteriales</taxon>
        <taxon>Weeksellaceae</taxon>
        <taxon>Cruoricaptor</taxon>
    </lineage>
</organism>
<dbReference type="SUPFAM" id="SSF51445">
    <property type="entry name" value="(Trans)glycosidases"/>
    <property type="match status" value="1"/>
</dbReference>
<evidence type="ECO:0000313" key="4">
    <source>
        <dbReference type="Proteomes" id="UP000184335"/>
    </source>
</evidence>
<dbReference type="Gene3D" id="3.20.20.80">
    <property type="entry name" value="Glycosidases"/>
    <property type="match status" value="1"/>
</dbReference>
<dbReference type="STRING" id="1118202.SAMN05443429_102292"/>
<evidence type="ECO:0000256" key="1">
    <source>
        <dbReference type="SAM" id="SignalP"/>
    </source>
</evidence>
<name>A0A1M6CBY8_9FLAO</name>
<dbReference type="RefSeq" id="WP_083541134.1">
    <property type="nucleotide sequence ID" value="NZ_FQYI01000002.1"/>
</dbReference>
<evidence type="ECO:0000259" key="2">
    <source>
        <dbReference type="SMART" id="SM00642"/>
    </source>
</evidence>
<dbReference type="PANTHER" id="PTHR47786:SF2">
    <property type="entry name" value="GLYCOSYL HYDROLASE FAMILY 13 CATALYTIC DOMAIN-CONTAINING PROTEIN"/>
    <property type="match status" value="1"/>
</dbReference>
<sequence>MRTVILSVLMMAATSFSAQDTQSRYTPQDYVTIKNADWTKNATIYELNVRQFSKEGNFKAVEKELPRLKKMGIDIIWLMPVNPIGEVNRKGSLGSYYSVKNYLEINPEFGTEKDFRDLVKAIHQQGMFVIIDWVANHSAWDNPLVKAHPEWYHKNREGNFQPTPWRDYDDIIEFDYSNPELRRYMTDAMKFWVKNFDVDGFRCDVAAFVPLDFWENARAELEEIKPVFMLAEASDRDLHRKAFDATYAWELYDKMHQVIKNKSSVTPMTEGYFAEHLAIFPKEGMRMTFTDNHDKNSWEGTMQSNFGNGLEAAIVLAATFDGIPMVYSGQEAGLSRSLKFFEKDPIDWKKHRFEEIYTKLFALKHKNRALWNGSFGGKMERIKSNHMEQSVAFVREKYGDKVLVFINFSDKPQDFIFETDFDKGTYTNLFTNKIVALPSSFQLKLAPWEYLVLHNSRD</sequence>
<dbReference type="CDD" id="cd11313">
    <property type="entry name" value="AmyAc_arch_bac_AmyA"/>
    <property type="match status" value="1"/>
</dbReference>
<dbReference type="Pfam" id="PF16657">
    <property type="entry name" value="Malt_amylase_C"/>
    <property type="match status" value="1"/>
</dbReference>
<dbReference type="EMBL" id="FQYI01000002">
    <property type="protein sequence ID" value="SHI58331.1"/>
    <property type="molecule type" value="Genomic_DNA"/>
</dbReference>
<evidence type="ECO:0000313" key="3">
    <source>
        <dbReference type="EMBL" id="SHI58331.1"/>
    </source>
</evidence>
<dbReference type="InterPro" id="IPR006047">
    <property type="entry name" value="GH13_cat_dom"/>
</dbReference>
<dbReference type="OrthoDB" id="9805159at2"/>
<dbReference type="PANTHER" id="PTHR47786">
    <property type="entry name" value="ALPHA-1,4-GLUCAN:MALTOSE-1-PHOSPHATE MALTOSYLTRANSFERASE"/>
    <property type="match status" value="1"/>
</dbReference>